<sequence>MSSDVTKSLEQVYTPYPYHPGHSITLRDSNGNEFSVDIIHEYSFTISPAVVVNLHEDGAIREAVLKLYDRRFGELRKRREPDGRRRPQPHTEESEAAFQDFARSGMLGPVLDRLRHADLMWDLYRQVCTPPDEEDEEMKPERERLAEEEAEFYYKIQKRYTREVRAYGKLKCLQGRGIPRFFTAVTLQMPSAPPDLELHYFQVPGILIEKINGFNLSNLVTEMPAGPPDLWAEIVQKATDLAVEINRAGVLDGDSQPRNALVTRREDNTHQVCRIDFGEASLESDLKFRREDEPDYFKQCAATSSNPDALGLVMAAKVKRLTGVELDIVFDEIFPGIDGLP</sequence>
<comment type="caution">
    <text evidence="1">The sequence shown here is derived from an EMBL/GenBank/DDBJ whole genome shotgun (WGS) entry which is preliminary data.</text>
</comment>
<organism evidence="1 2">
    <name type="scientific">Xylaria curta</name>
    <dbReference type="NCBI Taxonomy" id="42375"/>
    <lineage>
        <taxon>Eukaryota</taxon>
        <taxon>Fungi</taxon>
        <taxon>Dikarya</taxon>
        <taxon>Ascomycota</taxon>
        <taxon>Pezizomycotina</taxon>
        <taxon>Sordariomycetes</taxon>
        <taxon>Xylariomycetidae</taxon>
        <taxon>Xylariales</taxon>
        <taxon>Xylariaceae</taxon>
        <taxon>Xylaria</taxon>
    </lineage>
</organism>
<keyword evidence="2" id="KW-1185">Reference proteome</keyword>
<protein>
    <submittedName>
        <fullName evidence="1">Uncharacterized protein</fullName>
    </submittedName>
</protein>
<reference evidence="1" key="1">
    <citation type="submission" date="2022-10" db="EMBL/GenBank/DDBJ databases">
        <title>Genome Sequence of Xylaria curta.</title>
        <authorList>
            <person name="Buettner E."/>
        </authorList>
    </citation>
    <scope>NUCLEOTIDE SEQUENCE</scope>
    <source>
        <strain evidence="1">Babe10</strain>
    </source>
</reference>
<proteinExistence type="predicted"/>
<dbReference type="EMBL" id="JAPDGR010000022">
    <property type="protein sequence ID" value="KAJ2998611.1"/>
    <property type="molecule type" value="Genomic_DNA"/>
</dbReference>
<evidence type="ECO:0000313" key="2">
    <source>
        <dbReference type="Proteomes" id="UP001143856"/>
    </source>
</evidence>
<accession>A0ACC1PSF2</accession>
<gene>
    <name evidence="1" type="ORF">NUW58_g263</name>
</gene>
<dbReference type="Proteomes" id="UP001143856">
    <property type="component" value="Unassembled WGS sequence"/>
</dbReference>
<name>A0ACC1PSF2_9PEZI</name>
<evidence type="ECO:0000313" key="1">
    <source>
        <dbReference type="EMBL" id="KAJ2998611.1"/>
    </source>
</evidence>